<dbReference type="AlphaFoldDB" id="A0AAF0DQA3"/>
<proteinExistence type="predicted"/>
<feature type="chain" id="PRO_5042256177" evidence="1">
    <location>
        <begin position="21"/>
        <end position="110"/>
    </location>
</feature>
<reference evidence="2" key="1">
    <citation type="submission" date="2023-03" db="EMBL/GenBank/DDBJ databases">
        <title>Emydomyces testavorans Genome Sequence.</title>
        <authorList>
            <person name="Hoyer L."/>
        </authorList>
    </citation>
    <scope>NUCLEOTIDE SEQUENCE</scope>
    <source>
        <strain evidence="2">16-2883</strain>
    </source>
</reference>
<protein>
    <submittedName>
        <fullName evidence="2">Uncharacterized protein</fullName>
    </submittedName>
</protein>
<keyword evidence="1" id="KW-0732">Signal</keyword>
<sequence>MLWCKTLAIATAALLATVSAAPVAEPAEANADTAKMCQTMCYISKPNCPGGWIPHLTQRYVVEHFRPVAGLAVISEAQTDLEILDVEPGVVWCVESGDVVWSEMLNSEDS</sequence>
<organism evidence="2 3">
    <name type="scientific">Emydomyces testavorans</name>
    <dbReference type="NCBI Taxonomy" id="2070801"/>
    <lineage>
        <taxon>Eukaryota</taxon>
        <taxon>Fungi</taxon>
        <taxon>Dikarya</taxon>
        <taxon>Ascomycota</taxon>
        <taxon>Pezizomycotina</taxon>
        <taxon>Eurotiomycetes</taxon>
        <taxon>Eurotiomycetidae</taxon>
        <taxon>Onygenales</taxon>
        <taxon>Nannizziopsiaceae</taxon>
        <taxon>Emydomyces</taxon>
    </lineage>
</organism>
<accession>A0AAF0DQA3</accession>
<feature type="signal peptide" evidence="1">
    <location>
        <begin position="1"/>
        <end position="20"/>
    </location>
</feature>
<evidence type="ECO:0000313" key="3">
    <source>
        <dbReference type="Proteomes" id="UP001219355"/>
    </source>
</evidence>
<evidence type="ECO:0000313" key="2">
    <source>
        <dbReference type="EMBL" id="WEW61942.1"/>
    </source>
</evidence>
<keyword evidence="3" id="KW-1185">Reference proteome</keyword>
<dbReference type="Proteomes" id="UP001219355">
    <property type="component" value="Chromosome 5"/>
</dbReference>
<gene>
    <name evidence="2" type="ORF">PRK78_007442</name>
</gene>
<dbReference type="EMBL" id="CP120631">
    <property type="protein sequence ID" value="WEW61942.1"/>
    <property type="molecule type" value="Genomic_DNA"/>
</dbReference>
<name>A0AAF0DQA3_9EURO</name>
<evidence type="ECO:0000256" key="1">
    <source>
        <dbReference type="SAM" id="SignalP"/>
    </source>
</evidence>